<dbReference type="PANTHER" id="PTHR27002">
    <property type="entry name" value="RECEPTOR-LIKE SERINE/THREONINE-PROTEIN KINASE SD1-8"/>
    <property type="match status" value="1"/>
</dbReference>
<evidence type="ECO:0000256" key="14">
    <source>
        <dbReference type="SAM" id="MobiDB-lite"/>
    </source>
</evidence>
<keyword evidence="12" id="KW-0675">Receptor</keyword>
<dbReference type="SUPFAM" id="SSF56112">
    <property type="entry name" value="Protein kinase-like (PK-like)"/>
    <property type="match status" value="2"/>
</dbReference>
<dbReference type="PROSITE" id="PS51473">
    <property type="entry name" value="GNK2"/>
    <property type="match status" value="4"/>
</dbReference>
<accession>A0A445B1C4</accession>
<feature type="domain" description="Gnk2-homologous" evidence="18">
    <location>
        <begin position="691"/>
        <end position="795"/>
    </location>
</feature>
<evidence type="ECO:0000256" key="3">
    <source>
        <dbReference type="ARBA" id="ARBA00022679"/>
    </source>
</evidence>
<keyword evidence="11 15" id="KW-0472">Membrane</keyword>
<dbReference type="Gene3D" id="3.30.200.20">
    <property type="entry name" value="Phosphorylase Kinase, domain 1"/>
    <property type="match status" value="1"/>
</dbReference>
<gene>
    <name evidence="19" type="ORF">Ahy_A10g047044</name>
</gene>
<dbReference type="SMART" id="SM00220">
    <property type="entry name" value="S_TKc"/>
    <property type="match status" value="1"/>
</dbReference>
<evidence type="ECO:0000256" key="12">
    <source>
        <dbReference type="ARBA" id="ARBA00023170"/>
    </source>
</evidence>
<comment type="caution">
    <text evidence="19">The sequence shown here is derived from an EMBL/GenBank/DDBJ whole genome shotgun (WGS) entry which is preliminary data.</text>
</comment>
<comment type="subcellular location">
    <subcellularLocation>
        <location evidence="1">Membrane</location>
        <topology evidence="1">Single-pass membrane protein</topology>
    </subcellularLocation>
</comment>
<dbReference type="Pfam" id="PF01657">
    <property type="entry name" value="Stress-antifung"/>
    <property type="match status" value="4"/>
</dbReference>
<dbReference type="InterPro" id="IPR008271">
    <property type="entry name" value="Ser/Thr_kinase_AS"/>
</dbReference>
<dbReference type="Proteomes" id="UP000289738">
    <property type="component" value="Chromosome A10"/>
</dbReference>
<keyword evidence="20" id="KW-1185">Reference proteome</keyword>
<dbReference type="Gene3D" id="3.30.430.20">
    <property type="entry name" value="Gnk2 domain, C-X8-C-X2-C motif"/>
    <property type="match status" value="4"/>
</dbReference>
<dbReference type="InterPro" id="IPR001245">
    <property type="entry name" value="Ser-Thr/Tyr_kinase_cat_dom"/>
</dbReference>
<dbReference type="GO" id="GO:0005886">
    <property type="term" value="C:plasma membrane"/>
    <property type="evidence" value="ECO:0007669"/>
    <property type="project" value="TreeGrafter"/>
</dbReference>
<feature type="domain" description="Gnk2-homologous" evidence="18">
    <location>
        <begin position="36"/>
        <end position="140"/>
    </location>
</feature>
<evidence type="ECO:0000256" key="8">
    <source>
        <dbReference type="ARBA" id="ARBA00022777"/>
    </source>
</evidence>
<keyword evidence="13" id="KW-0325">Glycoprotein</keyword>
<dbReference type="STRING" id="3818.A0A445B1C4"/>
<evidence type="ECO:0000259" key="18">
    <source>
        <dbReference type="PROSITE" id="PS51473"/>
    </source>
</evidence>
<protein>
    <recommendedName>
        <fullName evidence="21">Cysteine-rich receptor-like protein kinase</fullName>
    </recommendedName>
</protein>
<keyword evidence="6" id="KW-0677">Repeat</keyword>
<keyword evidence="2" id="KW-0723">Serine/threonine-protein kinase</keyword>
<evidence type="ECO:0000256" key="11">
    <source>
        <dbReference type="ARBA" id="ARBA00023136"/>
    </source>
</evidence>
<feature type="compositionally biased region" description="Basic and acidic residues" evidence="14">
    <location>
        <begin position="1168"/>
        <end position="1181"/>
    </location>
</feature>
<dbReference type="CDD" id="cd14066">
    <property type="entry name" value="STKc_IRAK"/>
    <property type="match status" value="1"/>
</dbReference>
<feature type="domain" description="Gnk2-homologous" evidence="18">
    <location>
        <begin position="801"/>
        <end position="909"/>
    </location>
</feature>
<evidence type="ECO:0000256" key="16">
    <source>
        <dbReference type="SAM" id="SignalP"/>
    </source>
</evidence>
<evidence type="ECO:0000256" key="10">
    <source>
        <dbReference type="ARBA" id="ARBA00022989"/>
    </source>
</evidence>
<reference evidence="19 20" key="1">
    <citation type="submission" date="2019-01" db="EMBL/GenBank/DDBJ databases">
        <title>Sequencing of cultivated peanut Arachis hypogaea provides insights into genome evolution and oil improvement.</title>
        <authorList>
            <person name="Chen X."/>
        </authorList>
    </citation>
    <scope>NUCLEOTIDE SEQUENCE [LARGE SCALE GENOMIC DNA]</scope>
    <source>
        <strain evidence="20">cv. Fuhuasheng</strain>
        <tissue evidence="19">Leaves</tissue>
    </source>
</reference>
<evidence type="ECO:0000259" key="17">
    <source>
        <dbReference type="PROSITE" id="PS50011"/>
    </source>
</evidence>
<evidence type="ECO:0000256" key="7">
    <source>
        <dbReference type="ARBA" id="ARBA00022741"/>
    </source>
</evidence>
<evidence type="ECO:0000256" key="9">
    <source>
        <dbReference type="ARBA" id="ARBA00022840"/>
    </source>
</evidence>
<keyword evidence="5 16" id="KW-0732">Signal</keyword>
<evidence type="ECO:0000256" key="5">
    <source>
        <dbReference type="ARBA" id="ARBA00022729"/>
    </source>
</evidence>
<dbReference type="Pfam" id="PF07714">
    <property type="entry name" value="PK_Tyr_Ser-Thr"/>
    <property type="match status" value="2"/>
</dbReference>
<evidence type="ECO:0000256" key="15">
    <source>
        <dbReference type="SAM" id="Phobius"/>
    </source>
</evidence>
<dbReference type="EMBL" id="SDMP01000010">
    <property type="protein sequence ID" value="RYR32484.1"/>
    <property type="molecule type" value="Genomic_DNA"/>
</dbReference>
<keyword evidence="8" id="KW-0418">Kinase</keyword>
<dbReference type="GO" id="GO:0004674">
    <property type="term" value="F:protein serine/threonine kinase activity"/>
    <property type="evidence" value="ECO:0007669"/>
    <property type="project" value="UniProtKB-KW"/>
</dbReference>
<dbReference type="PANTHER" id="PTHR27002:SF518">
    <property type="entry name" value="PROTEIN KINASE DOMAIN"/>
    <property type="match status" value="1"/>
</dbReference>
<feature type="transmembrane region" description="Helical" evidence="15">
    <location>
        <begin position="932"/>
        <end position="954"/>
    </location>
</feature>
<proteinExistence type="predicted"/>
<dbReference type="InterPro" id="IPR011009">
    <property type="entry name" value="Kinase-like_dom_sf"/>
</dbReference>
<dbReference type="AlphaFoldDB" id="A0A445B1C4"/>
<keyword evidence="10 15" id="KW-1133">Transmembrane helix</keyword>
<dbReference type="FunFam" id="3.30.430.20:FF:000009">
    <property type="entry name" value="Cysteine-rich receptor-like protein kinase 28"/>
    <property type="match status" value="2"/>
</dbReference>
<dbReference type="Gene3D" id="1.10.510.10">
    <property type="entry name" value="Transferase(Phosphotransferase) domain 1"/>
    <property type="match status" value="2"/>
</dbReference>
<feature type="domain" description="Protein kinase" evidence="17">
    <location>
        <begin position="350"/>
        <end position="634"/>
    </location>
</feature>
<dbReference type="FunFam" id="1.10.510.10:FF:000129">
    <property type="entry name" value="cysteine-rich receptor-like protein kinase 10"/>
    <property type="match status" value="2"/>
</dbReference>
<dbReference type="InterPro" id="IPR038408">
    <property type="entry name" value="GNK2_sf"/>
</dbReference>
<feature type="signal peptide" evidence="16">
    <location>
        <begin position="1"/>
        <end position="30"/>
    </location>
</feature>
<dbReference type="CDD" id="cd23509">
    <property type="entry name" value="Gnk2-like"/>
    <property type="match status" value="4"/>
</dbReference>
<evidence type="ECO:0000256" key="4">
    <source>
        <dbReference type="ARBA" id="ARBA00022692"/>
    </source>
</evidence>
<dbReference type="PROSITE" id="PS00108">
    <property type="entry name" value="PROTEIN_KINASE_ST"/>
    <property type="match status" value="1"/>
</dbReference>
<evidence type="ECO:0000313" key="19">
    <source>
        <dbReference type="EMBL" id="RYR32484.1"/>
    </source>
</evidence>
<keyword evidence="4 15" id="KW-0812">Transmembrane</keyword>
<dbReference type="PROSITE" id="PS50011">
    <property type="entry name" value="PROTEIN_KINASE_DOM"/>
    <property type="match status" value="1"/>
</dbReference>
<evidence type="ECO:0000256" key="6">
    <source>
        <dbReference type="ARBA" id="ARBA00022737"/>
    </source>
</evidence>
<evidence type="ECO:0000256" key="2">
    <source>
        <dbReference type="ARBA" id="ARBA00022527"/>
    </source>
</evidence>
<evidence type="ECO:0000256" key="13">
    <source>
        <dbReference type="ARBA" id="ARBA00023180"/>
    </source>
</evidence>
<keyword evidence="7" id="KW-0547">Nucleotide-binding</keyword>
<sequence>METKLTTTLHRLFLWFFLMNIFITITRTKAQSSTLNYVGDDCQNSTKQSLTTGFKTNLNSVLSWLSSDATTSKGYNYTTVGTTTRDAVYGFYNCRGDVTGTFCQFCLSTAASDILQHCPNRSSAVIWYNYCILRYSNHDFYGNLTITPSWQTLGTKNSTNSTQELQKAETYMQSLIKNATAESNYLLYAVGEFNAGGSLGKRYGLVQCTRDLTSDKCRQCLNAMLDQVPKCCASKVGWQVGSPSCLTRYDDYMFYKIQGSSPLPNSAKNNSSKTKTVIIIIVCVLVPVVILISGVYLLWRKNQINNDAFLSEDTPISVHDNSQEGQGDDSLNADLPAVPLIWIQQSTNNFSNSCKLGEGGFGPVYKGSLQDGTEVAIKRLSKTSGQGLYEFKNEEPCGLLGCCVEQNEKLLIYEYMSNSSLALHLFETFLVLLSDVEKRKHLSWKVRMNIIKGIARGLLYLHEDSRLKVIHRDMKASNVLLDQDMNPKISDFGLARAFEKGQDEENTRRVMGTYGYMAPEYAMEGLYSAKSDVFSFGVLLLEIISGKKSSGFYFSEHGQSLLVYSWKLWCKGECLELVDPILEDKYPRNEVKRYIHIGLLCVQADAVDRPTMSTIVVMLANETMSLPNPNHPAFSVGRKIKDEPPSNTFVKDLSVNKISVSNSLPRLFLWFLLMNIFITITRTRAQSSSLNYVGDDCQNSTQQSLTTGFKTNLNSLLSWLSSDGATSKGYNYTTVGTATRDVIYGFYNCRGDVTGTFCQFCLSTAAADIPQHCPNRSSAVIWYNYCIFRYSNHAFYGNLTTTPSWQVLGTKNTTNSTQELQKAETYMQILIKNATAESNYLLYAVGEFNAGGSLGKRYGLVQCTRDLTSDKCRQCLNAMLDQVPKCCASKVGWQVGSPSCLTRYDDYMFYKIQGSSPLPSSAKNSSSKTKTLIIIIVSVFVPVILLISGIYFIWRKNQSNNDALLCESAPISINYNSQEGQGESQGDDSLNADLPTVPLIWIRQSTNNFSDSCKLGEGGFGPVYKQEHLKKARTKTVLEGFGYMAPEYAMEGLYSVKSDVFSFGVLLLEIICGKRNNKFYVSEHGQSLLEYSWRLWCTGECLKLVDPILENKYTRNEVTRCIHIGLLCVQEDAVDRPTMSTVVVMLASETMTLPIPNHPAFSVGRKIKEEPTSSAFDKDPLVNESTP</sequence>
<evidence type="ECO:0000313" key="20">
    <source>
        <dbReference type="Proteomes" id="UP000289738"/>
    </source>
</evidence>
<dbReference type="GO" id="GO:0005524">
    <property type="term" value="F:ATP binding"/>
    <property type="evidence" value="ECO:0007669"/>
    <property type="project" value="UniProtKB-KW"/>
</dbReference>
<keyword evidence="9" id="KW-0067">ATP-binding</keyword>
<dbReference type="GO" id="GO:0006950">
    <property type="term" value="P:response to stress"/>
    <property type="evidence" value="ECO:0007669"/>
    <property type="project" value="UniProtKB-ARBA"/>
</dbReference>
<dbReference type="InterPro" id="IPR002902">
    <property type="entry name" value="GNK2"/>
</dbReference>
<feature type="chain" id="PRO_5019372604" description="Cysteine-rich receptor-like protein kinase" evidence="16">
    <location>
        <begin position="31"/>
        <end position="1187"/>
    </location>
</feature>
<organism evidence="19 20">
    <name type="scientific">Arachis hypogaea</name>
    <name type="common">Peanut</name>
    <dbReference type="NCBI Taxonomy" id="3818"/>
    <lineage>
        <taxon>Eukaryota</taxon>
        <taxon>Viridiplantae</taxon>
        <taxon>Streptophyta</taxon>
        <taxon>Embryophyta</taxon>
        <taxon>Tracheophyta</taxon>
        <taxon>Spermatophyta</taxon>
        <taxon>Magnoliopsida</taxon>
        <taxon>eudicotyledons</taxon>
        <taxon>Gunneridae</taxon>
        <taxon>Pentapetalae</taxon>
        <taxon>rosids</taxon>
        <taxon>fabids</taxon>
        <taxon>Fabales</taxon>
        <taxon>Fabaceae</taxon>
        <taxon>Papilionoideae</taxon>
        <taxon>50 kb inversion clade</taxon>
        <taxon>dalbergioids sensu lato</taxon>
        <taxon>Dalbergieae</taxon>
        <taxon>Pterocarpus clade</taxon>
        <taxon>Arachis</taxon>
    </lineage>
</organism>
<keyword evidence="3" id="KW-0808">Transferase</keyword>
<name>A0A445B1C4_ARAHY</name>
<dbReference type="InterPro" id="IPR000719">
    <property type="entry name" value="Prot_kinase_dom"/>
</dbReference>
<evidence type="ECO:0000256" key="1">
    <source>
        <dbReference type="ARBA" id="ARBA00004167"/>
    </source>
</evidence>
<feature type="region of interest" description="Disordered" evidence="14">
    <location>
        <begin position="1168"/>
        <end position="1187"/>
    </location>
</feature>
<evidence type="ECO:0008006" key="21">
    <source>
        <dbReference type="Google" id="ProtNLM"/>
    </source>
</evidence>
<feature type="transmembrane region" description="Helical" evidence="15">
    <location>
        <begin position="277"/>
        <end position="299"/>
    </location>
</feature>
<feature type="domain" description="Gnk2-homologous" evidence="18">
    <location>
        <begin position="146"/>
        <end position="254"/>
    </location>
</feature>